<proteinExistence type="predicted"/>
<gene>
    <name evidence="1" type="ORF">BMT55_01945</name>
</gene>
<protein>
    <recommendedName>
        <fullName evidence="3">Phage protein</fullName>
    </recommendedName>
</protein>
<reference evidence="1 2" key="1">
    <citation type="submission" date="2016-11" db="EMBL/GenBank/DDBJ databases">
        <title>Whole Genome Sequence of Listeria newyorkensis.</title>
        <authorList>
            <person name="Frink S."/>
            <person name="Morales C."/>
            <person name="Kiang D."/>
        </authorList>
    </citation>
    <scope>NUCLEOTIDE SEQUENCE [LARGE SCALE GENOMIC DNA]</scope>
    <source>
        <strain evidence="1 2">F1604011-044</strain>
    </source>
</reference>
<evidence type="ECO:0008006" key="3">
    <source>
        <dbReference type="Google" id="ProtNLM"/>
    </source>
</evidence>
<keyword evidence="2" id="KW-1185">Reference proteome</keyword>
<name>A0ABX4XRI2_9LIST</name>
<evidence type="ECO:0000313" key="2">
    <source>
        <dbReference type="Proteomes" id="UP000236500"/>
    </source>
</evidence>
<dbReference type="RefSeq" id="WP_036092889.1">
    <property type="nucleotide sequence ID" value="NZ_BJEY01000021.1"/>
</dbReference>
<evidence type="ECO:0000313" key="1">
    <source>
        <dbReference type="EMBL" id="PNP94273.1"/>
    </source>
</evidence>
<accession>A0ABX4XRI2</accession>
<organism evidence="1 2">
    <name type="scientific">Listeria newyorkensis</name>
    <dbReference type="NCBI Taxonomy" id="1497681"/>
    <lineage>
        <taxon>Bacteria</taxon>
        <taxon>Bacillati</taxon>
        <taxon>Bacillota</taxon>
        <taxon>Bacilli</taxon>
        <taxon>Bacillales</taxon>
        <taxon>Listeriaceae</taxon>
        <taxon>Listeria</taxon>
    </lineage>
</organism>
<dbReference type="Proteomes" id="UP000236500">
    <property type="component" value="Unassembled WGS sequence"/>
</dbReference>
<sequence length="82" mass="9538">MTPFENIMTLEKQMTANGYWYRDVKKDLRMLVLAISNHGMVYVEAMDTKKSSLMIRTQQGNPLCYLERNKVVPKPKRGKAET</sequence>
<comment type="caution">
    <text evidence="1">The sequence shown here is derived from an EMBL/GenBank/DDBJ whole genome shotgun (WGS) entry which is preliminary data.</text>
</comment>
<dbReference type="EMBL" id="MPDH01000002">
    <property type="protein sequence ID" value="PNP94273.1"/>
    <property type="molecule type" value="Genomic_DNA"/>
</dbReference>